<protein>
    <submittedName>
        <fullName evidence="2">Uncharacterized protein</fullName>
    </submittedName>
</protein>
<dbReference type="EMBL" id="CAAALY010057770">
    <property type="protein sequence ID" value="VEL22667.1"/>
    <property type="molecule type" value="Genomic_DNA"/>
</dbReference>
<sequence length="370" mass="40445">DYSTVLFILPESGFTAQTVRLRLYVNRAVLYLSSSNLESPNAALFDLQQAQSLLVSTLDRLANVAILEKSQQPQTPLHAVKTLVRLQPLIGRPLVSSVSREAKQQPHCGVDEPEQEGNSKLTKGEETPGETDEAVAMLAGILEALLFRSTRARKVGPRNSEFQSWLAGSERHLRRKRVLALCRRLREQVALASAHFRADDISHELEPLIPPSYRQLTSTEADLRKIGQVALFWPELQLSLAYCHHRGGRLHSVIQITSQLNTLMPGYPEALIARGNALMDLGGMFTDLPGVCNTAWRLGRLDFATALLSSTEHNSVQLQPVREIAAALLPKGILSSQAANFDDESNIKPGCPACGPSVDESTSISTSASG</sequence>
<feature type="region of interest" description="Disordered" evidence="1">
    <location>
        <begin position="97"/>
        <end position="130"/>
    </location>
</feature>
<comment type="caution">
    <text evidence="2">The sequence shown here is derived from an EMBL/GenBank/DDBJ whole genome shotgun (WGS) entry which is preliminary data.</text>
</comment>
<feature type="non-terminal residue" evidence="2">
    <location>
        <position position="370"/>
    </location>
</feature>
<dbReference type="Proteomes" id="UP000784294">
    <property type="component" value="Unassembled WGS sequence"/>
</dbReference>
<evidence type="ECO:0000256" key="1">
    <source>
        <dbReference type="SAM" id="MobiDB-lite"/>
    </source>
</evidence>
<gene>
    <name evidence="2" type="ORF">PXEA_LOCUS16107</name>
</gene>
<dbReference type="AlphaFoldDB" id="A0A448WXE0"/>
<proteinExistence type="predicted"/>
<organism evidence="2 3">
    <name type="scientific">Protopolystoma xenopodis</name>
    <dbReference type="NCBI Taxonomy" id="117903"/>
    <lineage>
        <taxon>Eukaryota</taxon>
        <taxon>Metazoa</taxon>
        <taxon>Spiralia</taxon>
        <taxon>Lophotrochozoa</taxon>
        <taxon>Platyhelminthes</taxon>
        <taxon>Monogenea</taxon>
        <taxon>Polyopisthocotylea</taxon>
        <taxon>Polystomatidea</taxon>
        <taxon>Polystomatidae</taxon>
        <taxon>Protopolystoma</taxon>
    </lineage>
</organism>
<keyword evidence="3" id="KW-1185">Reference proteome</keyword>
<feature type="non-terminal residue" evidence="2">
    <location>
        <position position="1"/>
    </location>
</feature>
<evidence type="ECO:0000313" key="2">
    <source>
        <dbReference type="EMBL" id="VEL22667.1"/>
    </source>
</evidence>
<reference evidence="2" key="1">
    <citation type="submission" date="2018-11" db="EMBL/GenBank/DDBJ databases">
        <authorList>
            <consortium name="Pathogen Informatics"/>
        </authorList>
    </citation>
    <scope>NUCLEOTIDE SEQUENCE</scope>
</reference>
<name>A0A448WXE0_9PLAT</name>
<evidence type="ECO:0000313" key="3">
    <source>
        <dbReference type="Proteomes" id="UP000784294"/>
    </source>
</evidence>
<accession>A0A448WXE0</accession>